<evidence type="ECO:0000259" key="10">
    <source>
        <dbReference type="Pfam" id="PF21088"/>
    </source>
</evidence>
<name>A0A1G9T2A9_9BACT</name>
<evidence type="ECO:0000256" key="4">
    <source>
        <dbReference type="ARBA" id="ARBA00022692"/>
    </source>
</evidence>
<keyword evidence="3" id="KW-1003">Cell membrane</keyword>
<dbReference type="GO" id="GO:0008381">
    <property type="term" value="F:mechanosensitive monoatomic ion channel activity"/>
    <property type="evidence" value="ECO:0007669"/>
    <property type="project" value="UniProtKB-ARBA"/>
</dbReference>
<dbReference type="Gene3D" id="3.30.70.100">
    <property type="match status" value="1"/>
</dbReference>
<feature type="transmembrane region" description="Helical" evidence="7">
    <location>
        <begin position="157"/>
        <end position="177"/>
    </location>
</feature>
<accession>A0A1G9T2A9</accession>
<dbReference type="AlphaFoldDB" id="A0A1G9T2A9"/>
<proteinExistence type="inferred from homology"/>
<protein>
    <submittedName>
        <fullName evidence="11">Small-conductance mechanosensitive channel</fullName>
    </submittedName>
</protein>
<feature type="transmembrane region" description="Helical" evidence="7">
    <location>
        <begin position="131"/>
        <end position="151"/>
    </location>
</feature>
<dbReference type="PANTHER" id="PTHR30566">
    <property type="entry name" value="YNAI-RELATED MECHANOSENSITIVE ION CHANNEL"/>
    <property type="match status" value="1"/>
</dbReference>
<dbReference type="SUPFAM" id="SSF82689">
    <property type="entry name" value="Mechanosensitive channel protein MscS (YggB), C-terminal domain"/>
    <property type="match status" value="1"/>
</dbReference>
<dbReference type="SUPFAM" id="SSF50182">
    <property type="entry name" value="Sm-like ribonucleoproteins"/>
    <property type="match status" value="1"/>
</dbReference>
<dbReference type="Proteomes" id="UP000198510">
    <property type="component" value="Unassembled WGS sequence"/>
</dbReference>
<dbReference type="Pfam" id="PF21082">
    <property type="entry name" value="MS_channel_3rd"/>
    <property type="match status" value="1"/>
</dbReference>
<dbReference type="InterPro" id="IPR006685">
    <property type="entry name" value="MscS_channel_2nd"/>
</dbReference>
<organism evidence="11 12">
    <name type="scientific">Catalinimonas alkaloidigena</name>
    <dbReference type="NCBI Taxonomy" id="1075417"/>
    <lineage>
        <taxon>Bacteria</taxon>
        <taxon>Pseudomonadati</taxon>
        <taxon>Bacteroidota</taxon>
        <taxon>Cytophagia</taxon>
        <taxon>Cytophagales</taxon>
        <taxon>Catalimonadaceae</taxon>
        <taxon>Catalinimonas</taxon>
    </lineage>
</organism>
<feature type="domain" description="Mechanosensitive ion channel MscS C-terminal" evidence="9">
    <location>
        <begin position="252"/>
        <end position="337"/>
    </location>
</feature>
<dbReference type="InterPro" id="IPR049278">
    <property type="entry name" value="MS_channel_C"/>
</dbReference>
<feature type="domain" description="Mechanosensitive ion channel MscS" evidence="8">
    <location>
        <begin position="179"/>
        <end position="246"/>
    </location>
</feature>
<keyword evidence="4 7" id="KW-0812">Transmembrane</keyword>
<evidence type="ECO:0000259" key="8">
    <source>
        <dbReference type="Pfam" id="PF00924"/>
    </source>
</evidence>
<evidence type="ECO:0000313" key="12">
    <source>
        <dbReference type="Proteomes" id="UP000198510"/>
    </source>
</evidence>
<dbReference type="InterPro" id="IPR011014">
    <property type="entry name" value="MscS_channel_TM-2"/>
</dbReference>
<feature type="domain" description="Mechanosensitive ion channel transmembrane helices 2/3" evidence="10">
    <location>
        <begin position="138"/>
        <end position="178"/>
    </location>
</feature>
<evidence type="ECO:0000256" key="2">
    <source>
        <dbReference type="ARBA" id="ARBA00008017"/>
    </source>
</evidence>
<sequence length="360" mass="40867">MQETLERIYFNNSVQAYLIAAAIILIGMIVVKAFKDIVYKRLKKLSAATDSNIDDYVIESIGKFGIPILYFLVIYIGLRTLTFSARVTRIIEVATTVVITFFAIRFIATTILLLLRTYVRKQENGEEKVKQLGGIIFIVNVVVWGIGLLFLLDNIGFDVTAMIAGLGIGGIAIALAAQNILGDLFNYFVIFFDRPFEIGDFIIIDNKMGSVEYIGLKTTRVKSLSGEQLVFSNSDLTSSRIHNYKRMQRRRIVFQVTVIYQTSLEQLKEIPKVLRAAVEAQENVLFDRAHFASYGDSSLNFEIVYNVLTGDYNQYMDIQQAINLRIFEEFQRLGVEFAYPTRTLYLAGQTEENPLAPKFQ</sequence>
<evidence type="ECO:0000259" key="9">
    <source>
        <dbReference type="Pfam" id="PF21082"/>
    </source>
</evidence>
<keyword evidence="12" id="KW-1185">Reference proteome</keyword>
<gene>
    <name evidence="11" type="ORF">SAMN05421823_11365</name>
</gene>
<evidence type="ECO:0000256" key="7">
    <source>
        <dbReference type="SAM" id="Phobius"/>
    </source>
</evidence>
<dbReference type="Pfam" id="PF00924">
    <property type="entry name" value="MS_channel_2nd"/>
    <property type="match status" value="1"/>
</dbReference>
<reference evidence="11 12" key="1">
    <citation type="submission" date="2016-10" db="EMBL/GenBank/DDBJ databases">
        <authorList>
            <person name="de Groot N.N."/>
        </authorList>
    </citation>
    <scope>NUCLEOTIDE SEQUENCE [LARGE SCALE GENOMIC DNA]</scope>
    <source>
        <strain evidence="11 12">DSM 25186</strain>
    </source>
</reference>
<dbReference type="PANTHER" id="PTHR30566:SF25">
    <property type="entry name" value="INNER MEMBRANE PROTEIN"/>
    <property type="match status" value="1"/>
</dbReference>
<dbReference type="InterPro" id="IPR011066">
    <property type="entry name" value="MscS_channel_C_sf"/>
</dbReference>
<comment type="similarity">
    <text evidence="2">Belongs to the MscS (TC 1.A.23) family.</text>
</comment>
<dbReference type="InterPro" id="IPR023408">
    <property type="entry name" value="MscS_beta-dom_sf"/>
</dbReference>
<keyword evidence="6 7" id="KW-0472">Membrane</keyword>
<dbReference type="Pfam" id="PF21088">
    <property type="entry name" value="MS_channel_1st"/>
    <property type="match status" value="1"/>
</dbReference>
<dbReference type="GO" id="GO:0005886">
    <property type="term" value="C:plasma membrane"/>
    <property type="evidence" value="ECO:0007669"/>
    <property type="project" value="UniProtKB-SubCell"/>
</dbReference>
<evidence type="ECO:0000256" key="1">
    <source>
        <dbReference type="ARBA" id="ARBA00004651"/>
    </source>
</evidence>
<evidence type="ECO:0000256" key="3">
    <source>
        <dbReference type="ARBA" id="ARBA00022475"/>
    </source>
</evidence>
<dbReference type="InterPro" id="IPR049142">
    <property type="entry name" value="MS_channel_1st"/>
</dbReference>
<comment type="subcellular location">
    <subcellularLocation>
        <location evidence="1">Cell membrane</location>
        <topology evidence="1">Multi-pass membrane protein</topology>
    </subcellularLocation>
</comment>
<dbReference type="Gene3D" id="2.30.30.60">
    <property type="match status" value="1"/>
</dbReference>
<dbReference type="Gene3D" id="1.10.287.1260">
    <property type="match status" value="1"/>
</dbReference>
<dbReference type="OrthoDB" id="9809206at2"/>
<dbReference type="RefSeq" id="WP_089687721.1">
    <property type="nucleotide sequence ID" value="NZ_FNFO01000013.1"/>
</dbReference>
<evidence type="ECO:0000313" key="11">
    <source>
        <dbReference type="EMBL" id="SDM41747.1"/>
    </source>
</evidence>
<feature type="transmembrane region" description="Helical" evidence="7">
    <location>
        <begin position="14"/>
        <end position="34"/>
    </location>
</feature>
<evidence type="ECO:0000256" key="6">
    <source>
        <dbReference type="ARBA" id="ARBA00023136"/>
    </source>
</evidence>
<dbReference type="EMBL" id="FNFO01000013">
    <property type="protein sequence ID" value="SDM41747.1"/>
    <property type="molecule type" value="Genomic_DNA"/>
</dbReference>
<feature type="transmembrane region" description="Helical" evidence="7">
    <location>
        <begin position="93"/>
        <end position="119"/>
    </location>
</feature>
<dbReference type="SUPFAM" id="SSF82861">
    <property type="entry name" value="Mechanosensitive channel protein MscS (YggB), transmembrane region"/>
    <property type="match status" value="1"/>
</dbReference>
<evidence type="ECO:0000256" key="5">
    <source>
        <dbReference type="ARBA" id="ARBA00022989"/>
    </source>
</evidence>
<dbReference type="STRING" id="1075417.SAMN05421823_11365"/>
<dbReference type="InterPro" id="IPR010920">
    <property type="entry name" value="LSM_dom_sf"/>
</dbReference>
<keyword evidence="5 7" id="KW-1133">Transmembrane helix</keyword>